<feature type="domain" description="NmrA-like" evidence="3">
    <location>
        <begin position="21"/>
        <end position="323"/>
    </location>
</feature>
<evidence type="ECO:0000256" key="2">
    <source>
        <dbReference type="ARBA" id="ARBA00022857"/>
    </source>
</evidence>
<evidence type="ECO:0000313" key="5">
    <source>
        <dbReference type="Proteomes" id="UP001564408"/>
    </source>
</evidence>
<evidence type="ECO:0000256" key="1">
    <source>
        <dbReference type="ARBA" id="ARBA00006328"/>
    </source>
</evidence>
<reference evidence="4 5" key="1">
    <citation type="submission" date="2024-05" db="EMBL/GenBank/DDBJ databases">
        <title>Genome Sequence and Characterization of the New Strain Purple Sulfur Bacterium of Genus Thioalkalicoccus.</title>
        <authorList>
            <person name="Bryantseva I.A."/>
            <person name="Kyndt J.A."/>
            <person name="Imhoff J.F."/>
        </authorList>
    </citation>
    <scope>NUCLEOTIDE SEQUENCE [LARGE SCALE GENOMIC DNA]</scope>
    <source>
        <strain evidence="4 5">Um2</strain>
    </source>
</reference>
<dbReference type="SUPFAM" id="SSF51735">
    <property type="entry name" value="NAD(P)-binding Rossmann-fold domains"/>
    <property type="match status" value="1"/>
</dbReference>
<dbReference type="CDD" id="cd05251">
    <property type="entry name" value="NmrA_like_SDR_a"/>
    <property type="match status" value="1"/>
</dbReference>
<evidence type="ECO:0000259" key="3">
    <source>
        <dbReference type="Pfam" id="PF05368"/>
    </source>
</evidence>
<sequence length="333" mass="36689">MTLPRTDQAAGLSRSIPMSEQQIIAVFGATGAQGGGLARAILTDPDRRFAARIITRNANSEKARALAEQGAEVVVADIDDEAGLRAALQGVYGAFFVTFFWEHFSPEREKNQARNMANAARAVGLRHAIWSTLEDTRRWVPLEDDRMPTLMEHYKVPHFDAKGESNRFFDELGVPTTFLLTSFYWDNLIHFGMGPRREADGRLVFQLPMGDRRLPGIAAEDIGRCAYGIFKRGEQSLGQTIGIAGELLTGEQMADALGDALGEPVHYQAIPPAVYRGLGFPGAEDLGNMFQFKHDFNDDFCAARDPAIARALYPGLQSFRDWLAANKGLLAVN</sequence>
<keyword evidence="5" id="KW-1185">Reference proteome</keyword>
<keyword evidence="2" id="KW-0521">NADP</keyword>
<dbReference type="Pfam" id="PF05368">
    <property type="entry name" value="NmrA"/>
    <property type="match status" value="1"/>
</dbReference>
<dbReference type="PANTHER" id="PTHR42748">
    <property type="entry name" value="NITROGEN METABOLITE REPRESSION PROTEIN NMRA FAMILY MEMBER"/>
    <property type="match status" value="1"/>
</dbReference>
<evidence type="ECO:0000313" key="4">
    <source>
        <dbReference type="EMBL" id="MEY6433137.1"/>
    </source>
</evidence>
<dbReference type="PANTHER" id="PTHR42748:SF7">
    <property type="entry name" value="NMRA LIKE REDOX SENSOR 1-RELATED"/>
    <property type="match status" value="1"/>
</dbReference>
<proteinExistence type="inferred from homology"/>
<dbReference type="InterPro" id="IPR036291">
    <property type="entry name" value="NAD(P)-bd_dom_sf"/>
</dbReference>
<dbReference type="RefSeq" id="WP_369667524.1">
    <property type="nucleotide sequence ID" value="NZ_JBDKXB010000016.1"/>
</dbReference>
<comment type="similarity">
    <text evidence="1">Belongs to the NmrA-type oxidoreductase family.</text>
</comment>
<dbReference type="InterPro" id="IPR051164">
    <property type="entry name" value="NmrA-like_oxidored"/>
</dbReference>
<dbReference type="Gene3D" id="3.40.50.720">
    <property type="entry name" value="NAD(P)-binding Rossmann-like Domain"/>
    <property type="match status" value="1"/>
</dbReference>
<dbReference type="Gene3D" id="3.90.25.10">
    <property type="entry name" value="UDP-galactose 4-epimerase, domain 1"/>
    <property type="match status" value="1"/>
</dbReference>
<protein>
    <submittedName>
        <fullName evidence="4">NmrA/HSCARG family protein</fullName>
    </submittedName>
</protein>
<dbReference type="Proteomes" id="UP001564408">
    <property type="component" value="Unassembled WGS sequence"/>
</dbReference>
<comment type="caution">
    <text evidence="4">The sequence shown here is derived from an EMBL/GenBank/DDBJ whole genome shotgun (WGS) entry which is preliminary data.</text>
</comment>
<dbReference type="InterPro" id="IPR008030">
    <property type="entry name" value="NmrA-like"/>
</dbReference>
<gene>
    <name evidence="4" type="ORF">ABC977_12065</name>
</gene>
<name>A0ABV4BII5_9GAMM</name>
<organism evidence="4 5">
    <name type="scientific">Thioalkalicoccus limnaeus</name>
    <dbReference type="NCBI Taxonomy" id="120681"/>
    <lineage>
        <taxon>Bacteria</taxon>
        <taxon>Pseudomonadati</taxon>
        <taxon>Pseudomonadota</taxon>
        <taxon>Gammaproteobacteria</taxon>
        <taxon>Chromatiales</taxon>
        <taxon>Chromatiaceae</taxon>
        <taxon>Thioalkalicoccus</taxon>
    </lineage>
</organism>
<accession>A0ABV4BII5</accession>
<dbReference type="EMBL" id="JBDKXB010000016">
    <property type="protein sequence ID" value="MEY6433137.1"/>
    <property type="molecule type" value="Genomic_DNA"/>
</dbReference>